<feature type="region of interest" description="Disordered" evidence="7">
    <location>
        <begin position="1"/>
        <end position="32"/>
    </location>
</feature>
<dbReference type="InterPro" id="IPR000223">
    <property type="entry name" value="Pept_S26A_signal_pept_1"/>
</dbReference>
<dbReference type="Proteomes" id="UP001597351">
    <property type="component" value="Unassembled WGS sequence"/>
</dbReference>
<protein>
    <recommendedName>
        <fullName evidence="4 6">Signal peptidase I</fullName>
        <ecNumber evidence="4 6">3.4.21.89</ecNumber>
    </recommendedName>
</protein>
<dbReference type="CDD" id="cd06530">
    <property type="entry name" value="S26_SPase_I"/>
    <property type="match status" value="1"/>
</dbReference>
<evidence type="ECO:0000256" key="2">
    <source>
        <dbReference type="ARBA" id="ARBA00004401"/>
    </source>
</evidence>
<feature type="compositionally biased region" description="Basic and acidic residues" evidence="7">
    <location>
        <begin position="23"/>
        <end position="32"/>
    </location>
</feature>
<keyword evidence="6" id="KW-0812">Transmembrane</keyword>
<comment type="similarity">
    <text evidence="3 6">Belongs to the peptidase S26 family.</text>
</comment>
<dbReference type="PANTHER" id="PTHR43390">
    <property type="entry name" value="SIGNAL PEPTIDASE I"/>
    <property type="match status" value="1"/>
</dbReference>
<comment type="catalytic activity">
    <reaction evidence="1 6">
        <text>Cleavage of hydrophobic, N-terminal signal or leader sequences from secreted and periplasmic proteins.</text>
        <dbReference type="EC" id="3.4.21.89"/>
    </reaction>
</comment>
<evidence type="ECO:0000313" key="10">
    <source>
        <dbReference type="Proteomes" id="UP001597351"/>
    </source>
</evidence>
<feature type="domain" description="Peptidase S26" evidence="8">
    <location>
        <begin position="40"/>
        <end position="245"/>
    </location>
</feature>
<feature type="transmembrane region" description="Helical" evidence="6">
    <location>
        <begin position="43"/>
        <end position="65"/>
    </location>
</feature>
<evidence type="ECO:0000313" key="9">
    <source>
        <dbReference type="EMBL" id="MFD1945543.1"/>
    </source>
</evidence>
<evidence type="ECO:0000256" key="7">
    <source>
        <dbReference type="SAM" id="MobiDB-lite"/>
    </source>
</evidence>
<dbReference type="InterPro" id="IPR036286">
    <property type="entry name" value="LexA/Signal_pep-like_sf"/>
</dbReference>
<dbReference type="Gene3D" id="2.10.109.10">
    <property type="entry name" value="Umud Fragment, subunit A"/>
    <property type="match status" value="1"/>
</dbReference>
<keyword evidence="10" id="KW-1185">Reference proteome</keyword>
<dbReference type="Pfam" id="PF10502">
    <property type="entry name" value="Peptidase_S26"/>
    <property type="match status" value="1"/>
</dbReference>
<proteinExistence type="inferred from homology"/>
<accession>A0ABW4TGB6</accession>
<evidence type="ECO:0000256" key="4">
    <source>
        <dbReference type="ARBA" id="ARBA00013208"/>
    </source>
</evidence>
<comment type="subcellular location">
    <subcellularLocation>
        <location evidence="2">Cell membrane</location>
        <topology evidence="2">Single-pass type II membrane protein</topology>
    </subcellularLocation>
    <subcellularLocation>
        <location evidence="6">Membrane</location>
        <topology evidence="6">Single-pass type II membrane protein</topology>
    </subcellularLocation>
</comment>
<gene>
    <name evidence="9" type="primary">lepB</name>
    <name evidence="9" type="ORF">ACFSDE_01975</name>
</gene>
<dbReference type="EC" id="3.4.21.89" evidence="4 6"/>
<organism evidence="9 10">
    <name type="scientific">Nocardioides aestuarii</name>
    <dbReference type="NCBI Taxonomy" id="252231"/>
    <lineage>
        <taxon>Bacteria</taxon>
        <taxon>Bacillati</taxon>
        <taxon>Actinomycetota</taxon>
        <taxon>Actinomycetes</taxon>
        <taxon>Propionibacteriales</taxon>
        <taxon>Nocardioidaceae</taxon>
        <taxon>Nocardioides</taxon>
    </lineage>
</organism>
<keyword evidence="6" id="KW-0645">Protease</keyword>
<evidence type="ECO:0000256" key="5">
    <source>
        <dbReference type="ARBA" id="ARBA00022801"/>
    </source>
</evidence>
<comment type="caution">
    <text evidence="9">The sequence shown here is derived from an EMBL/GenBank/DDBJ whole genome shotgun (WGS) entry which is preliminary data.</text>
</comment>
<evidence type="ECO:0000259" key="8">
    <source>
        <dbReference type="Pfam" id="PF10502"/>
    </source>
</evidence>
<dbReference type="EMBL" id="JBHUGD010000001">
    <property type="protein sequence ID" value="MFD1945543.1"/>
    <property type="molecule type" value="Genomic_DNA"/>
</dbReference>
<dbReference type="PRINTS" id="PR00727">
    <property type="entry name" value="LEADERPTASE"/>
</dbReference>
<dbReference type="SUPFAM" id="SSF51306">
    <property type="entry name" value="LexA/Signal peptidase"/>
    <property type="match status" value="1"/>
</dbReference>
<dbReference type="PANTHER" id="PTHR43390:SF1">
    <property type="entry name" value="CHLOROPLAST PROCESSING PEPTIDASE"/>
    <property type="match status" value="1"/>
</dbReference>
<keyword evidence="6" id="KW-0472">Membrane</keyword>
<keyword evidence="5 6" id="KW-0378">Hydrolase</keyword>
<evidence type="ECO:0000256" key="1">
    <source>
        <dbReference type="ARBA" id="ARBA00000677"/>
    </source>
</evidence>
<dbReference type="RefSeq" id="WP_343915557.1">
    <property type="nucleotide sequence ID" value="NZ_BAAAJT010000002.1"/>
</dbReference>
<reference evidence="10" key="1">
    <citation type="journal article" date="2019" name="Int. J. Syst. Evol. Microbiol.">
        <title>The Global Catalogue of Microorganisms (GCM) 10K type strain sequencing project: providing services to taxonomists for standard genome sequencing and annotation.</title>
        <authorList>
            <consortium name="The Broad Institute Genomics Platform"/>
            <consortium name="The Broad Institute Genome Sequencing Center for Infectious Disease"/>
            <person name="Wu L."/>
            <person name="Ma J."/>
        </authorList>
    </citation>
    <scope>NUCLEOTIDE SEQUENCE [LARGE SCALE GENOMIC DNA]</scope>
    <source>
        <strain evidence="10">CGMCC 1.12477</strain>
    </source>
</reference>
<dbReference type="GO" id="GO:0009003">
    <property type="term" value="F:signal peptidase activity"/>
    <property type="evidence" value="ECO:0007669"/>
    <property type="project" value="UniProtKB-EC"/>
</dbReference>
<dbReference type="InterPro" id="IPR019533">
    <property type="entry name" value="Peptidase_S26"/>
</dbReference>
<keyword evidence="6" id="KW-1133">Transmembrane helix</keyword>
<sequence>MTSDDRGPRSSTTEEAQGPRSSHVRDQKESGEKKHLPLWQETILLLGLALVLAVVIKAFFVQAFYIPSESMEPGLIKNDRILVEKPSYWFSGEPQRGDVVVFADPGGWLSGADAVGPDSPVAKVMGKIGLYPQGGHLVKRVVGVGGDTITCCDKQGRLSVNGVALDENPYIREQGIQCAGPRGVPACDWEVGPVPEGSLFVMGDNRGQSADSTAHMCRPDETDCVPGDEFVPVDLVVGKVFVLIWPASRFDWIGRPDSFADVPDAS</sequence>
<evidence type="ECO:0000256" key="6">
    <source>
        <dbReference type="RuleBase" id="RU362042"/>
    </source>
</evidence>
<evidence type="ECO:0000256" key="3">
    <source>
        <dbReference type="ARBA" id="ARBA00009370"/>
    </source>
</evidence>
<dbReference type="PROSITE" id="PS00761">
    <property type="entry name" value="SPASE_I_3"/>
    <property type="match status" value="1"/>
</dbReference>
<name>A0ABW4TGB6_9ACTN</name>
<dbReference type="NCBIfam" id="TIGR02227">
    <property type="entry name" value="sigpep_I_bact"/>
    <property type="match status" value="1"/>
</dbReference>
<dbReference type="InterPro" id="IPR019758">
    <property type="entry name" value="Pept_S26A_signal_pept_1_CS"/>
</dbReference>